<dbReference type="AlphaFoldDB" id="A0A165LE63"/>
<gene>
    <name evidence="1" type="ORF">DAEQUDRAFT_732811</name>
</gene>
<keyword evidence="2" id="KW-1185">Reference proteome</keyword>
<dbReference type="EMBL" id="KV429133">
    <property type="protein sequence ID" value="KZT64298.1"/>
    <property type="molecule type" value="Genomic_DNA"/>
</dbReference>
<evidence type="ECO:0000313" key="1">
    <source>
        <dbReference type="EMBL" id="KZT64298.1"/>
    </source>
</evidence>
<sequence>MSLPVVELIVGRFKDGVTTDHPSYKKLRDACVIGGLHKQSYGVAAEDSQTLYWIIHYETITPKDFLPKWPSDFCDYLKEVNEIMPEEPVSYYMPRESYSNPWSTKITSASVTEIALVELKGEEYVEKYKKLQQSAVDVLSEEPTAHYPWFSVIKSEKGVWTGLVFVGWDSKEAHEGWGAKNVALLQPLRDVAAKVSAVHVSMRDHA</sequence>
<dbReference type="Proteomes" id="UP000076727">
    <property type="component" value="Unassembled WGS sequence"/>
</dbReference>
<protein>
    <recommendedName>
        <fullName evidence="3">ABM domain-containing protein</fullName>
    </recommendedName>
</protein>
<dbReference type="STRING" id="1314783.A0A165LE63"/>
<evidence type="ECO:0008006" key="3">
    <source>
        <dbReference type="Google" id="ProtNLM"/>
    </source>
</evidence>
<reference evidence="1 2" key="1">
    <citation type="journal article" date="2016" name="Mol. Biol. Evol.">
        <title>Comparative Genomics of Early-Diverging Mushroom-Forming Fungi Provides Insights into the Origins of Lignocellulose Decay Capabilities.</title>
        <authorList>
            <person name="Nagy L.G."/>
            <person name="Riley R."/>
            <person name="Tritt A."/>
            <person name="Adam C."/>
            <person name="Daum C."/>
            <person name="Floudas D."/>
            <person name="Sun H."/>
            <person name="Yadav J.S."/>
            <person name="Pangilinan J."/>
            <person name="Larsson K.H."/>
            <person name="Matsuura K."/>
            <person name="Barry K."/>
            <person name="Labutti K."/>
            <person name="Kuo R."/>
            <person name="Ohm R.A."/>
            <person name="Bhattacharya S.S."/>
            <person name="Shirouzu T."/>
            <person name="Yoshinaga Y."/>
            <person name="Martin F.M."/>
            <person name="Grigoriev I.V."/>
            <person name="Hibbett D.S."/>
        </authorList>
    </citation>
    <scope>NUCLEOTIDE SEQUENCE [LARGE SCALE GENOMIC DNA]</scope>
    <source>
        <strain evidence="1 2">L-15889</strain>
    </source>
</reference>
<evidence type="ECO:0000313" key="2">
    <source>
        <dbReference type="Proteomes" id="UP000076727"/>
    </source>
</evidence>
<proteinExistence type="predicted"/>
<accession>A0A165LE63</accession>
<organism evidence="1 2">
    <name type="scientific">Daedalea quercina L-15889</name>
    <dbReference type="NCBI Taxonomy" id="1314783"/>
    <lineage>
        <taxon>Eukaryota</taxon>
        <taxon>Fungi</taxon>
        <taxon>Dikarya</taxon>
        <taxon>Basidiomycota</taxon>
        <taxon>Agaricomycotina</taxon>
        <taxon>Agaricomycetes</taxon>
        <taxon>Polyporales</taxon>
        <taxon>Fomitopsis</taxon>
    </lineage>
</organism>
<name>A0A165LE63_9APHY</name>
<dbReference type="OrthoDB" id="3830579at2759"/>